<dbReference type="InterPro" id="IPR009057">
    <property type="entry name" value="Homeodomain-like_sf"/>
</dbReference>
<evidence type="ECO:0000259" key="4">
    <source>
        <dbReference type="PROSITE" id="PS50977"/>
    </source>
</evidence>
<keyword evidence="6" id="KW-1185">Reference proteome</keyword>
<dbReference type="SUPFAM" id="SSF46689">
    <property type="entry name" value="Homeodomain-like"/>
    <property type="match status" value="1"/>
</dbReference>
<dbReference type="InterPro" id="IPR041678">
    <property type="entry name" value="TetR_C_16"/>
</dbReference>
<feature type="region of interest" description="Disordered" evidence="3">
    <location>
        <begin position="1"/>
        <end position="30"/>
    </location>
</feature>
<sequence>MSGTASGGTAPEPRRRGRPRRSPEDAGPGARERILQAARDAFSEHGYDRTSMRGIAKAAGVDAALVHHYFGTKDDIFAAAIEMSFEPALVIPAVLGQGGTDGIGERLARCFIGVWENPATRAPLLAVVRSALTNETAAKVLRTFVLRRLLERVAAELDVPDPTFRAELAASHMVGIAILRYVIKAEPLASADPERIVAMVAPTLQRYLTQE</sequence>
<evidence type="ECO:0000256" key="3">
    <source>
        <dbReference type="SAM" id="MobiDB-lite"/>
    </source>
</evidence>
<accession>A0ABP6JQL3</accession>
<gene>
    <name evidence="5" type="ORF">GCM10010446_28100</name>
</gene>
<feature type="DNA-binding region" description="H-T-H motif" evidence="2">
    <location>
        <begin position="51"/>
        <end position="70"/>
    </location>
</feature>
<proteinExistence type="predicted"/>
<protein>
    <submittedName>
        <fullName evidence="5">TetR family transcriptional regulator</fullName>
    </submittedName>
</protein>
<dbReference type="InterPro" id="IPR050109">
    <property type="entry name" value="HTH-type_TetR-like_transc_reg"/>
</dbReference>
<evidence type="ECO:0000256" key="2">
    <source>
        <dbReference type="PROSITE-ProRule" id="PRU00335"/>
    </source>
</evidence>
<keyword evidence="1 2" id="KW-0238">DNA-binding</keyword>
<dbReference type="InterPro" id="IPR036271">
    <property type="entry name" value="Tet_transcr_reg_TetR-rel_C_sf"/>
</dbReference>
<dbReference type="PANTHER" id="PTHR30055">
    <property type="entry name" value="HTH-TYPE TRANSCRIPTIONAL REGULATOR RUTR"/>
    <property type="match status" value="1"/>
</dbReference>
<dbReference type="Gene3D" id="1.10.10.60">
    <property type="entry name" value="Homeodomain-like"/>
    <property type="match status" value="1"/>
</dbReference>
<reference evidence="6" key="1">
    <citation type="journal article" date="2019" name="Int. J. Syst. Evol. Microbiol.">
        <title>The Global Catalogue of Microorganisms (GCM) 10K type strain sequencing project: providing services to taxonomists for standard genome sequencing and annotation.</title>
        <authorList>
            <consortium name="The Broad Institute Genomics Platform"/>
            <consortium name="The Broad Institute Genome Sequencing Center for Infectious Disease"/>
            <person name="Wu L."/>
            <person name="Ma J."/>
        </authorList>
    </citation>
    <scope>NUCLEOTIDE SEQUENCE [LARGE SCALE GENOMIC DNA]</scope>
    <source>
        <strain evidence="6">JCM 9088</strain>
    </source>
</reference>
<organism evidence="5 6">
    <name type="scientific">Streptomyces enissocaesilis</name>
    <dbReference type="NCBI Taxonomy" id="332589"/>
    <lineage>
        <taxon>Bacteria</taxon>
        <taxon>Bacillati</taxon>
        <taxon>Actinomycetota</taxon>
        <taxon>Actinomycetes</taxon>
        <taxon>Kitasatosporales</taxon>
        <taxon>Streptomycetaceae</taxon>
        <taxon>Streptomyces</taxon>
        <taxon>Streptomyces rochei group</taxon>
    </lineage>
</organism>
<dbReference type="PANTHER" id="PTHR30055:SF235">
    <property type="entry name" value="TRANSCRIPTIONAL REGULATORY PROTEIN"/>
    <property type="match status" value="1"/>
</dbReference>
<dbReference type="InterPro" id="IPR001647">
    <property type="entry name" value="HTH_TetR"/>
</dbReference>
<dbReference type="PRINTS" id="PR00455">
    <property type="entry name" value="HTHTETR"/>
</dbReference>
<dbReference type="EMBL" id="BAAAUD010000030">
    <property type="protein sequence ID" value="GAA2941261.1"/>
    <property type="molecule type" value="Genomic_DNA"/>
</dbReference>
<dbReference type="Pfam" id="PF17920">
    <property type="entry name" value="TetR_C_16"/>
    <property type="match status" value="1"/>
</dbReference>
<dbReference type="Pfam" id="PF00440">
    <property type="entry name" value="TetR_N"/>
    <property type="match status" value="1"/>
</dbReference>
<evidence type="ECO:0000313" key="5">
    <source>
        <dbReference type="EMBL" id="GAA2941261.1"/>
    </source>
</evidence>
<dbReference type="PROSITE" id="PS50977">
    <property type="entry name" value="HTH_TETR_2"/>
    <property type="match status" value="1"/>
</dbReference>
<dbReference type="RefSeq" id="WP_344494928.1">
    <property type="nucleotide sequence ID" value="NZ_BAAAUD010000030.1"/>
</dbReference>
<evidence type="ECO:0000256" key="1">
    <source>
        <dbReference type="ARBA" id="ARBA00023125"/>
    </source>
</evidence>
<name>A0ABP6JQL3_9ACTN</name>
<evidence type="ECO:0000313" key="6">
    <source>
        <dbReference type="Proteomes" id="UP001500403"/>
    </source>
</evidence>
<dbReference type="Proteomes" id="UP001500403">
    <property type="component" value="Unassembled WGS sequence"/>
</dbReference>
<feature type="domain" description="HTH tetR-type" evidence="4">
    <location>
        <begin position="28"/>
        <end position="88"/>
    </location>
</feature>
<dbReference type="SUPFAM" id="SSF48498">
    <property type="entry name" value="Tetracyclin repressor-like, C-terminal domain"/>
    <property type="match status" value="1"/>
</dbReference>
<comment type="caution">
    <text evidence="5">The sequence shown here is derived from an EMBL/GenBank/DDBJ whole genome shotgun (WGS) entry which is preliminary data.</text>
</comment>
<dbReference type="Gene3D" id="1.10.357.10">
    <property type="entry name" value="Tetracycline Repressor, domain 2"/>
    <property type="match status" value="1"/>
</dbReference>